<evidence type="ECO:0000313" key="1">
    <source>
        <dbReference type="EMBL" id="QEC64619.1"/>
    </source>
</evidence>
<dbReference type="InterPro" id="IPR036388">
    <property type="entry name" value="WH-like_DNA-bd_sf"/>
</dbReference>
<accession>A0A5B8V059</accession>
<name>A0A5B8V059_9SPHI</name>
<dbReference type="InterPro" id="IPR036390">
    <property type="entry name" value="WH_DNA-bd_sf"/>
</dbReference>
<dbReference type="OrthoDB" id="9805928at2"/>
<dbReference type="PANTHER" id="PTHR30432">
    <property type="entry name" value="TRANSCRIPTIONAL REGULATOR MODE"/>
    <property type="match status" value="1"/>
</dbReference>
<dbReference type="AlphaFoldDB" id="A0A5B8V059"/>
<dbReference type="SUPFAM" id="SSF46785">
    <property type="entry name" value="Winged helix' DNA-binding domain"/>
    <property type="match status" value="1"/>
</dbReference>
<evidence type="ECO:0000313" key="2">
    <source>
        <dbReference type="Proteomes" id="UP000321479"/>
    </source>
</evidence>
<proteinExistence type="predicted"/>
<dbReference type="RefSeq" id="WP_147033453.1">
    <property type="nucleotide sequence ID" value="NZ_CP042436.1"/>
</dbReference>
<dbReference type="EMBL" id="CP042436">
    <property type="protein sequence ID" value="QEC64619.1"/>
    <property type="molecule type" value="Genomic_DNA"/>
</dbReference>
<dbReference type="PANTHER" id="PTHR30432:SF1">
    <property type="entry name" value="DNA-BINDING TRANSCRIPTIONAL DUAL REGULATOR MODE"/>
    <property type="match status" value="1"/>
</dbReference>
<reference evidence="1 2" key="1">
    <citation type="journal article" date="2017" name="Curr. Microbiol.">
        <title>Mucilaginibacter ginsenosidivorans sp. nov., Isolated from Soil of Ginseng Field.</title>
        <authorList>
            <person name="Kim M.M."/>
            <person name="Siddiqi M.Z."/>
            <person name="Im W.T."/>
        </authorList>
    </citation>
    <scope>NUCLEOTIDE SEQUENCE [LARGE SCALE GENOMIC DNA]</scope>
    <source>
        <strain evidence="1 2">Gsoil 3017</strain>
    </source>
</reference>
<keyword evidence="2" id="KW-1185">Reference proteome</keyword>
<dbReference type="Gene3D" id="1.10.10.10">
    <property type="entry name" value="Winged helix-like DNA-binding domain superfamily/Winged helix DNA-binding domain"/>
    <property type="match status" value="1"/>
</dbReference>
<dbReference type="Proteomes" id="UP000321479">
    <property type="component" value="Chromosome"/>
</dbReference>
<gene>
    <name evidence="1" type="ORF">FRZ54_19275</name>
</gene>
<organism evidence="1 2">
    <name type="scientific">Mucilaginibacter ginsenosidivorans</name>
    <dbReference type="NCBI Taxonomy" id="398053"/>
    <lineage>
        <taxon>Bacteria</taxon>
        <taxon>Pseudomonadati</taxon>
        <taxon>Bacteroidota</taxon>
        <taxon>Sphingobacteriia</taxon>
        <taxon>Sphingobacteriales</taxon>
        <taxon>Sphingobacteriaceae</taxon>
        <taxon>Mucilaginibacter</taxon>
    </lineage>
</organism>
<protein>
    <submittedName>
        <fullName evidence="1">LysR family transcriptional regulator</fullName>
    </submittedName>
</protein>
<dbReference type="InterPro" id="IPR051815">
    <property type="entry name" value="Molybdate_resp_trans_reg"/>
</dbReference>
<dbReference type="KEGG" id="mgin:FRZ54_19275"/>
<sequence length="123" mass="13524">MKASVKNILRNDIEIKINGSLWFESGGNRFLGPGPIELLERIGETGSISSAAKEMKMSYKKAWDLISHLNAYTASPVVIPQVGGEKGGGSVLSAEAFELIEYHRNLRQRFAAFLDAETKNLKV</sequence>